<evidence type="ECO:0000313" key="4">
    <source>
        <dbReference type="EMBL" id="CAB4712365.1"/>
    </source>
</evidence>
<dbReference type="InterPro" id="IPR019776">
    <property type="entry name" value="Flagellar_basal_body_rod_CS"/>
</dbReference>
<evidence type="ECO:0000256" key="1">
    <source>
        <dbReference type="ARBA" id="ARBA00009677"/>
    </source>
</evidence>
<dbReference type="InterPro" id="IPR010930">
    <property type="entry name" value="Flg_bb/hook_C_dom"/>
</dbReference>
<dbReference type="GO" id="GO:0071978">
    <property type="term" value="P:bacterial-type flagellum-dependent swarming motility"/>
    <property type="evidence" value="ECO:0007669"/>
    <property type="project" value="TreeGrafter"/>
</dbReference>
<sequence>MGAFDALNIAGSGLGMHQTWLDALASNIANANTVVATSQTAFQAQMVVAGARPDGGVEVAGIAVSDPEGMLVHDPDNPLADAEGYVRAPAIDMAAQMSELIMAQRGFQASAQVTKFAQDTYSTAIGIGGRS</sequence>
<dbReference type="AlphaFoldDB" id="A0A6J6QTL9"/>
<dbReference type="GO" id="GO:0009288">
    <property type="term" value="C:bacterial-type flagellum"/>
    <property type="evidence" value="ECO:0007669"/>
    <property type="project" value="TreeGrafter"/>
</dbReference>
<dbReference type="PROSITE" id="PS00588">
    <property type="entry name" value="FLAGELLA_BB_ROD"/>
    <property type="match status" value="1"/>
</dbReference>
<comment type="similarity">
    <text evidence="1">Belongs to the flagella basal body rod proteins family.</text>
</comment>
<dbReference type="InterPro" id="IPR001444">
    <property type="entry name" value="Flag_bb_rod_N"/>
</dbReference>
<dbReference type="PANTHER" id="PTHR30435:SF19">
    <property type="entry name" value="FLAGELLAR BASAL-BODY ROD PROTEIN FLGG"/>
    <property type="match status" value="1"/>
</dbReference>
<dbReference type="Pfam" id="PF06429">
    <property type="entry name" value="Flg_bbr_C"/>
    <property type="match status" value="1"/>
</dbReference>
<organism evidence="4">
    <name type="scientific">freshwater metagenome</name>
    <dbReference type="NCBI Taxonomy" id="449393"/>
    <lineage>
        <taxon>unclassified sequences</taxon>
        <taxon>metagenomes</taxon>
        <taxon>ecological metagenomes</taxon>
    </lineage>
</organism>
<proteinExistence type="inferred from homology"/>
<dbReference type="Pfam" id="PF00460">
    <property type="entry name" value="Flg_bb_rod"/>
    <property type="match status" value="1"/>
</dbReference>
<name>A0A6J6QTL9_9ZZZZ</name>
<gene>
    <name evidence="4" type="ORF">UFOPK2579_01520</name>
</gene>
<evidence type="ECO:0000259" key="3">
    <source>
        <dbReference type="Pfam" id="PF06429"/>
    </source>
</evidence>
<feature type="domain" description="Flagellar basal body rod protein N-terminal" evidence="2">
    <location>
        <begin position="7"/>
        <end position="34"/>
    </location>
</feature>
<evidence type="ECO:0000259" key="2">
    <source>
        <dbReference type="Pfam" id="PF00460"/>
    </source>
</evidence>
<reference evidence="4" key="1">
    <citation type="submission" date="2020-05" db="EMBL/GenBank/DDBJ databases">
        <authorList>
            <person name="Chiriac C."/>
            <person name="Salcher M."/>
            <person name="Ghai R."/>
            <person name="Kavagutti S V."/>
        </authorList>
    </citation>
    <scope>NUCLEOTIDE SEQUENCE</scope>
</reference>
<dbReference type="EMBL" id="CAEZXR010000178">
    <property type="protein sequence ID" value="CAB4712365.1"/>
    <property type="molecule type" value="Genomic_DNA"/>
</dbReference>
<dbReference type="PANTHER" id="PTHR30435">
    <property type="entry name" value="FLAGELLAR PROTEIN"/>
    <property type="match status" value="1"/>
</dbReference>
<feature type="domain" description="Flagellar basal-body/hook protein C-terminal" evidence="3">
    <location>
        <begin position="83"/>
        <end position="125"/>
    </location>
</feature>
<protein>
    <submittedName>
        <fullName evidence="4">Unannotated protein</fullName>
    </submittedName>
</protein>
<accession>A0A6J6QTL9</accession>